<dbReference type="Proteomes" id="UP000177268">
    <property type="component" value="Unassembled WGS sequence"/>
</dbReference>
<dbReference type="EC" id="2.7.7.7" evidence="1"/>
<dbReference type="Pfam" id="PF14791">
    <property type="entry name" value="DNA_pol_B_thumb"/>
    <property type="match status" value="1"/>
</dbReference>
<dbReference type="GO" id="GO:0008270">
    <property type="term" value="F:zinc ion binding"/>
    <property type="evidence" value="ECO:0007669"/>
    <property type="project" value="TreeGrafter"/>
</dbReference>
<dbReference type="PANTHER" id="PTHR36928:SF1">
    <property type="entry name" value="PHOSPHATASE YCDX-RELATED"/>
    <property type="match status" value="1"/>
</dbReference>
<dbReference type="PRINTS" id="PR00870">
    <property type="entry name" value="DNAPOLXBETA"/>
</dbReference>
<name>A0A1F5ZI49_9BACT</name>
<dbReference type="InterPro" id="IPR010996">
    <property type="entry name" value="HHH_MUS81"/>
</dbReference>
<dbReference type="EMBL" id="MFIZ01000003">
    <property type="protein sequence ID" value="OGG12140.1"/>
    <property type="molecule type" value="Genomic_DNA"/>
</dbReference>
<dbReference type="AlphaFoldDB" id="A0A1F5ZI49"/>
<dbReference type="PANTHER" id="PTHR36928">
    <property type="entry name" value="PHOSPHATASE YCDX-RELATED"/>
    <property type="match status" value="1"/>
</dbReference>
<dbReference type="GO" id="GO:0005829">
    <property type="term" value="C:cytosol"/>
    <property type="evidence" value="ECO:0007669"/>
    <property type="project" value="TreeGrafter"/>
</dbReference>
<dbReference type="InterPro" id="IPR029398">
    <property type="entry name" value="PolB_thumb"/>
</dbReference>
<dbReference type="GO" id="GO:0042578">
    <property type="term" value="F:phosphoric ester hydrolase activity"/>
    <property type="evidence" value="ECO:0007669"/>
    <property type="project" value="TreeGrafter"/>
</dbReference>
<keyword evidence="6" id="KW-0234">DNA repair</keyword>
<dbReference type="InterPro" id="IPR016195">
    <property type="entry name" value="Pol/histidinol_Pase-like"/>
</dbReference>
<dbReference type="Pfam" id="PF02811">
    <property type="entry name" value="PHP"/>
    <property type="match status" value="1"/>
</dbReference>
<evidence type="ECO:0000256" key="1">
    <source>
        <dbReference type="ARBA" id="ARBA00012417"/>
    </source>
</evidence>
<evidence type="ECO:0000256" key="5">
    <source>
        <dbReference type="ARBA" id="ARBA00022932"/>
    </source>
</evidence>
<proteinExistence type="predicted"/>
<dbReference type="Gene3D" id="3.30.210.10">
    <property type="entry name" value="DNA polymerase, thumb domain"/>
    <property type="match status" value="1"/>
</dbReference>
<keyword evidence="3" id="KW-0548">Nucleotidyltransferase</keyword>
<dbReference type="SMART" id="SM00481">
    <property type="entry name" value="POLIIIAc"/>
    <property type="match status" value="1"/>
</dbReference>
<dbReference type="SMART" id="SM00483">
    <property type="entry name" value="POLXc"/>
    <property type="match status" value="1"/>
</dbReference>
<dbReference type="Gene3D" id="3.30.460.10">
    <property type="entry name" value="Beta Polymerase, domain 2"/>
    <property type="match status" value="1"/>
</dbReference>
<dbReference type="InterPro" id="IPR037160">
    <property type="entry name" value="DNA_Pol_thumb_sf"/>
</dbReference>
<feature type="domain" description="Polymerase/histidinol phosphatase N-terminal" evidence="8">
    <location>
        <begin position="345"/>
        <end position="436"/>
    </location>
</feature>
<evidence type="ECO:0000313" key="11">
    <source>
        <dbReference type="Proteomes" id="UP000177268"/>
    </source>
</evidence>
<dbReference type="InterPro" id="IPR022311">
    <property type="entry name" value="PolX-like"/>
</dbReference>
<evidence type="ECO:0000256" key="6">
    <source>
        <dbReference type="ARBA" id="ARBA00023204"/>
    </source>
</evidence>
<dbReference type="STRING" id="1798370.A2Z00_03060"/>
<reference evidence="10 11" key="1">
    <citation type="journal article" date="2016" name="Nat. Commun.">
        <title>Thousands of microbial genomes shed light on interconnected biogeochemical processes in an aquifer system.</title>
        <authorList>
            <person name="Anantharaman K."/>
            <person name="Brown C.T."/>
            <person name="Hug L.A."/>
            <person name="Sharon I."/>
            <person name="Castelle C.J."/>
            <person name="Probst A.J."/>
            <person name="Thomas B.C."/>
            <person name="Singh A."/>
            <person name="Wilkins M.J."/>
            <person name="Karaoz U."/>
            <person name="Brodie E.L."/>
            <person name="Williams K.H."/>
            <person name="Hubbard S.S."/>
            <person name="Banfield J.F."/>
        </authorList>
    </citation>
    <scope>NUCLEOTIDE SEQUENCE [LARGE SCALE GENOMIC DNA]</scope>
</reference>
<comment type="caution">
    <text evidence="10">The sequence shown here is derived from an EMBL/GenBank/DDBJ whole genome shotgun (WGS) entry which is preliminary data.</text>
</comment>
<keyword evidence="5" id="KW-0239">DNA-directed DNA polymerase</keyword>
<dbReference type="Pfam" id="PF14716">
    <property type="entry name" value="HHH_8"/>
    <property type="match status" value="1"/>
</dbReference>
<dbReference type="GO" id="GO:0006281">
    <property type="term" value="P:DNA repair"/>
    <property type="evidence" value="ECO:0007669"/>
    <property type="project" value="UniProtKB-KW"/>
</dbReference>
<dbReference type="SUPFAM" id="SSF89550">
    <property type="entry name" value="PHP domain-like"/>
    <property type="match status" value="1"/>
</dbReference>
<gene>
    <name evidence="10" type="ORF">A2Z00_03060</name>
</gene>
<dbReference type="Gene3D" id="3.20.20.140">
    <property type="entry name" value="Metal-dependent hydrolases"/>
    <property type="match status" value="1"/>
</dbReference>
<dbReference type="GO" id="GO:0003677">
    <property type="term" value="F:DNA binding"/>
    <property type="evidence" value="ECO:0007669"/>
    <property type="project" value="InterPro"/>
</dbReference>
<sequence>MTNIEIAELLRKVAAAYQILDENRFKIIAYDRAADSIEHLTREVKDLWDDGKLGDIHGVGPAITAYLDELFRTGKVRHFEEVTKKLPSSIYPLLLVPGLGPKKAYTLVTKLKLHDAKTVISDLEKAVKSHKIAPLVGFGDKSEADILVNIETYKKGQIKENRMVLPEADAIAQDIMKFLKKLTSVQRVDTLGSLRRKVSTIGDIDISVATMMPDTVIDHFLTYPHQKVIERGPTGASLLLHNGRQVDLRVQTPHAYGAMLQYFTGSKNHNITLRAYALSHGLSLSEYGIKNVKTKKLTEHATEEDFYHALKLDWIPPEMREDKGELESAIAHRLPHLLELSDIKGDLHIHTSYNLEPSHDLGVNDLGECLDEAARLGYEYIGLSDHNPSIGNHTTSQIVNIMKERKEKYEQQYSSWSKKAKKRVQMFLMCEVDILPSGELALPIEAFEYIDAAIVSIHSSFAVDRSQMTKRVVRALTTYPKVRIFGHPTARLLGKREGVEFEWKEIFAVCKDRDIALEINAYPTRLDLPDSVVFDAKKEDLRFCINTDSHAKDQMNLMQYGVAVARRGWATKRDIVNTFEYNEFRHWLTKEAV</sequence>
<dbReference type="PIRSF" id="PIRSF005047">
    <property type="entry name" value="UCP005047_YshC"/>
    <property type="match status" value="1"/>
</dbReference>
<accession>A0A1F5ZI49</accession>
<dbReference type="SUPFAM" id="SSF81301">
    <property type="entry name" value="Nucleotidyltransferase"/>
    <property type="match status" value="1"/>
</dbReference>
<dbReference type="InterPro" id="IPR027421">
    <property type="entry name" value="DNA_pol_lamdba_lyase_dom_sf"/>
</dbReference>
<evidence type="ECO:0000259" key="8">
    <source>
        <dbReference type="SMART" id="SM00481"/>
    </source>
</evidence>
<dbReference type="GO" id="GO:0003887">
    <property type="term" value="F:DNA-directed DNA polymerase activity"/>
    <property type="evidence" value="ECO:0007669"/>
    <property type="project" value="UniProtKB-KW"/>
</dbReference>
<dbReference type="InterPro" id="IPR003141">
    <property type="entry name" value="Pol/His_phosphatase_N"/>
</dbReference>
<dbReference type="CDD" id="cd00141">
    <property type="entry name" value="NT_POLXc"/>
    <property type="match status" value="1"/>
</dbReference>
<dbReference type="InterPro" id="IPR043519">
    <property type="entry name" value="NT_sf"/>
</dbReference>
<protein>
    <recommendedName>
        <fullName evidence="1">DNA-directed DNA polymerase</fullName>
        <ecNumber evidence="1">2.7.7.7</ecNumber>
    </recommendedName>
</protein>
<keyword evidence="4" id="KW-0227">DNA damage</keyword>
<evidence type="ECO:0000256" key="4">
    <source>
        <dbReference type="ARBA" id="ARBA00022763"/>
    </source>
</evidence>
<dbReference type="InterPro" id="IPR002054">
    <property type="entry name" value="DNA-dir_DNA_pol_X"/>
</dbReference>
<evidence type="ECO:0000259" key="9">
    <source>
        <dbReference type="SMART" id="SM00483"/>
    </source>
</evidence>
<dbReference type="SUPFAM" id="SSF47802">
    <property type="entry name" value="DNA polymerase beta, N-terminal domain-like"/>
    <property type="match status" value="1"/>
</dbReference>
<feature type="domain" description="DNA-directed DNA polymerase X" evidence="9">
    <location>
        <begin position="1"/>
        <end position="321"/>
    </location>
</feature>
<dbReference type="InterPro" id="IPR004013">
    <property type="entry name" value="PHP_dom"/>
</dbReference>
<evidence type="ECO:0000256" key="2">
    <source>
        <dbReference type="ARBA" id="ARBA00022679"/>
    </source>
</evidence>
<organism evidence="10 11">
    <name type="scientific">Candidatus Gottesmanbacteria bacterium RBG_13_45_10</name>
    <dbReference type="NCBI Taxonomy" id="1798370"/>
    <lineage>
        <taxon>Bacteria</taxon>
        <taxon>Candidatus Gottesmaniibacteriota</taxon>
    </lineage>
</organism>
<comment type="catalytic activity">
    <reaction evidence="7">
        <text>DNA(n) + a 2'-deoxyribonucleoside 5'-triphosphate = DNA(n+1) + diphosphate</text>
        <dbReference type="Rhea" id="RHEA:22508"/>
        <dbReference type="Rhea" id="RHEA-COMP:17339"/>
        <dbReference type="Rhea" id="RHEA-COMP:17340"/>
        <dbReference type="ChEBI" id="CHEBI:33019"/>
        <dbReference type="ChEBI" id="CHEBI:61560"/>
        <dbReference type="ChEBI" id="CHEBI:173112"/>
        <dbReference type="EC" id="2.7.7.7"/>
    </reaction>
</comment>
<evidence type="ECO:0000256" key="7">
    <source>
        <dbReference type="ARBA" id="ARBA00049244"/>
    </source>
</evidence>
<dbReference type="Gene3D" id="1.10.150.110">
    <property type="entry name" value="DNA polymerase beta, N-terminal domain-like"/>
    <property type="match status" value="1"/>
</dbReference>
<evidence type="ECO:0000256" key="3">
    <source>
        <dbReference type="ARBA" id="ARBA00022695"/>
    </source>
</evidence>
<dbReference type="InterPro" id="IPR050243">
    <property type="entry name" value="PHP_phosphatase"/>
</dbReference>
<dbReference type="Gene3D" id="1.10.150.20">
    <property type="entry name" value="5' to 3' exonuclease, C-terminal subdomain"/>
    <property type="match status" value="1"/>
</dbReference>
<keyword evidence="2" id="KW-0808">Transferase</keyword>
<dbReference type="InterPro" id="IPR002008">
    <property type="entry name" value="DNA_pol_X_beta-like"/>
</dbReference>
<evidence type="ECO:0000313" key="10">
    <source>
        <dbReference type="EMBL" id="OGG12140.1"/>
    </source>
</evidence>